<evidence type="ECO:0008006" key="3">
    <source>
        <dbReference type="Google" id="ProtNLM"/>
    </source>
</evidence>
<evidence type="ECO:0000313" key="2">
    <source>
        <dbReference type="Proteomes" id="UP000499080"/>
    </source>
</evidence>
<dbReference type="PANTHER" id="PTHR33198:SF20">
    <property type="entry name" value="RETROTRANSPOSON GAG DOMAIN-CONTAINING PROTEIN"/>
    <property type="match status" value="1"/>
</dbReference>
<dbReference type="AlphaFoldDB" id="A0A4Y2AJW8"/>
<proteinExistence type="predicted"/>
<comment type="caution">
    <text evidence="1">The sequence shown here is derived from an EMBL/GenBank/DDBJ whole genome shotgun (WGS) entry which is preliminary data.</text>
</comment>
<evidence type="ECO:0000313" key="1">
    <source>
        <dbReference type="EMBL" id="GBL80020.1"/>
    </source>
</evidence>
<name>A0A4Y2AJW8_ARAVE</name>
<protein>
    <recommendedName>
        <fullName evidence="3">Retrotransposon gag domain-containing protein</fullName>
    </recommendedName>
</protein>
<dbReference type="Proteomes" id="UP000499080">
    <property type="component" value="Unassembled WGS sequence"/>
</dbReference>
<organism evidence="1 2">
    <name type="scientific">Araneus ventricosus</name>
    <name type="common">Orbweaver spider</name>
    <name type="synonym">Epeira ventricosa</name>
    <dbReference type="NCBI Taxonomy" id="182803"/>
    <lineage>
        <taxon>Eukaryota</taxon>
        <taxon>Metazoa</taxon>
        <taxon>Ecdysozoa</taxon>
        <taxon>Arthropoda</taxon>
        <taxon>Chelicerata</taxon>
        <taxon>Arachnida</taxon>
        <taxon>Araneae</taxon>
        <taxon>Araneomorphae</taxon>
        <taxon>Entelegynae</taxon>
        <taxon>Araneoidea</taxon>
        <taxon>Araneidae</taxon>
        <taxon>Araneus</taxon>
    </lineage>
</organism>
<dbReference type="PANTHER" id="PTHR33198">
    <property type="entry name" value="ANK_REP_REGION DOMAIN-CONTAINING PROTEIN-RELATED"/>
    <property type="match status" value="1"/>
</dbReference>
<reference evidence="1 2" key="1">
    <citation type="journal article" date="2019" name="Sci. Rep.">
        <title>Orb-weaving spider Araneus ventricosus genome elucidates the spidroin gene catalogue.</title>
        <authorList>
            <person name="Kono N."/>
            <person name="Nakamura H."/>
            <person name="Ohtoshi R."/>
            <person name="Moran D.A.P."/>
            <person name="Shinohara A."/>
            <person name="Yoshida Y."/>
            <person name="Fujiwara M."/>
            <person name="Mori M."/>
            <person name="Tomita M."/>
            <person name="Arakawa K."/>
        </authorList>
    </citation>
    <scope>NUCLEOTIDE SEQUENCE [LARGE SCALE GENOMIC DNA]</scope>
</reference>
<gene>
    <name evidence="1" type="ORF">AVEN_29038_1</name>
</gene>
<dbReference type="EMBL" id="BGPR01000020">
    <property type="protein sequence ID" value="GBL80020.1"/>
    <property type="molecule type" value="Genomic_DNA"/>
</dbReference>
<dbReference type="OrthoDB" id="6432042at2759"/>
<keyword evidence="2" id="KW-1185">Reference proteome</keyword>
<accession>A0A4Y2AJW8</accession>
<sequence length="145" mass="16821">MEIFNPPGVMNFSSGNVAESWKRWLQKFNNFLILSEKYRKPDATKIAMLLNFLGDEGVSIYKTFKFQENSETFPSVITKFEEYCILCKNVVFERFKFFSCSQQEGQSVDVYLTQLKTLAASCEFGDQEESLIRDRVVLGVHNRTL</sequence>